<name>A0AA35MD29_9HYPO</name>
<proteinExistence type="predicted"/>
<dbReference type="AlphaFoldDB" id="A0AA35MD29"/>
<dbReference type="Proteomes" id="UP001160390">
    <property type="component" value="Unassembled WGS sequence"/>
</dbReference>
<evidence type="ECO:0000313" key="2">
    <source>
        <dbReference type="EMBL" id="CAI6094886.1"/>
    </source>
</evidence>
<feature type="compositionally biased region" description="Basic and acidic residues" evidence="1">
    <location>
        <begin position="448"/>
        <end position="463"/>
    </location>
</feature>
<dbReference type="PANTHER" id="PTHR42085:SF2">
    <property type="entry name" value="F-BOX DOMAIN-CONTAINING PROTEIN"/>
    <property type="match status" value="1"/>
</dbReference>
<dbReference type="InterPro" id="IPR038883">
    <property type="entry name" value="AN11006-like"/>
</dbReference>
<feature type="region of interest" description="Disordered" evidence="1">
    <location>
        <begin position="392"/>
        <end position="463"/>
    </location>
</feature>
<feature type="compositionally biased region" description="Basic and acidic residues" evidence="1">
    <location>
        <begin position="421"/>
        <end position="434"/>
    </location>
</feature>
<comment type="caution">
    <text evidence="2">The sequence shown here is derived from an EMBL/GenBank/DDBJ whole genome shotgun (WGS) entry which is preliminary data.</text>
</comment>
<dbReference type="EMBL" id="CABFNP030001261">
    <property type="protein sequence ID" value="CAI6094886.1"/>
    <property type="molecule type" value="Genomic_DNA"/>
</dbReference>
<dbReference type="PANTHER" id="PTHR42085">
    <property type="entry name" value="F-BOX DOMAIN-CONTAINING PROTEIN"/>
    <property type="match status" value="1"/>
</dbReference>
<accession>A0AA35MD29</accession>
<sequence>MPTTLTIRTQYDQARPKILGLLYLPEEIQSIIYEYLLVERTSLWDKKHEIDCRNKVTAPGQFEIPPFVHNEILSALPHLTNDHSGFKARVACKCSKRKSLGLMRTCKIIREISAPIFWSKNIFCFRDAGKLVANLNALRPCYRELIREVSFLELECDDIPALNASSKANKSAALWSAIKKCAGLRRLELPADCIKPQGVDFAQHLNDLARNMPYLDTLDLSYLVGYSDSTLWLTCQYPQMCRLTFLHSSRSVPLRPEWKIEDDEYLELVRTSEEDDQLFWNRSMVQKLHSDLHLNFRVHVDTHVRLRIMKLSIWELRRGIRSLYLPPDLHEHDSTRRIRLPTGKMATIRFYGLPVSKVSRLEKAQKKIALDQQQKEINGLTHAQQVVNKSLEARKSRQRAAESQAESSQHQQLVQERAKRRLETNKEENKEVKKKEKKAKKKVRKSMRKGEEVRQQERKRVPQ</sequence>
<protein>
    <submittedName>
        <fullName evidence="2">Uncharacterized protein</fullName>
    </submittedName>
</protein>
<evidence type="ECO:0000313" key="3">
    <source>
        <dbReference type="Proteomes" id="UP001160390"/>
    </source>
</evidence>
<feature type="compositionally biased region" description="Basic residues" evidence="1">
    <location>
        <begin position="435"/>
        <end position="447"/>
    </location>
</feature>
<keyword evidence="3" id="KW-1185">Reference proteome</keyword>
<organism evidence="2 3">
    <name type="scientific">Clonostachys chloroleuca</name>
    <dbReference type="NCBI Taxonomy" id="1926264"/>
    <lineage>
        <taxon>Eukaryota</taxon>
        <taxon>Fungi</taxon>
        <taxon>Dikarya</taxon>
        <taxon>Ascomycota</taxon>
        <taxon>Pezizomycotina</taxon>
        <taxon>Sordariomycetes</taxon>
        <taxon>Hypocreomycetidae</taxon>
        <taxon>Hypocreales</taxon>
        <taxon>Bionectriaceae</taxon>
        <taxon>Clonostachys</taxon>
    </lineage>
</organism>
<gene>
    <name evidence="2" type="ORF">CCHLO57077_00007520</name>
</gene>
<evidence type="ECO:0000256" key="1">
    <source>
        <dbReference type="SAM" id="MobiDB-lite"/>
    </source>
</evidence>
<feature type="compositionally biased region" description="Low complexity" evidence="1">
    <location>
        <begin position="401"/>
        <end position="412"/>
    </location>
</feature>
<reference evidence="2" key="1">
    <citation type="submission" date="2023-01" db="EMBL/GenBank/DDBJ databases">
        <authorList>
            <person name="Piombo E."/>
        </authorList>
    </citation>
    <scope>NUCLEOTIDE SEQUENCE</scope>
</reference>